<evidence type="ECO:0000256" key="7">
    <source>
        <dbReference type="RuleBase" id="RU003523"/>
    </source>
</evidence>
<proteinExistence type="inferred from homology"/>
<dbReference type="NCBIfam" id="TIGR02660">
    <property type="entry name" value="nifV_homocitr"/>
    <property type="match status" value="1"/>
</dbReference>
<dbReference type="InterPro" id="IPR054691">
    <property type="entry name" value="LeuA/HCS_post-cat"/>
</dbReference>
<evidence type="ECO:0000256" key="6">
    <source>
        <dbReference type="ARBA" id="ARBA00048019"/>
    </source>
</evidence>
<dbReference type="EC" id="2.3.3.14" evidence="3 8"/>
<dbReference type="PROSITE" id="PS00816">
    <property type="entry name" value="AIPM_HOMOCIT_SYNTH_2"/>
    <property type="match status" value="1"/>
</dbReference>
<keyword evidence="5 7" id="KW-0808">Transferase</keyword>
<comment type="similarity">
    <text evidence="2 7">Belongs to the alpha-IPM synthase/homocitrate synthase family.</text>
</comment>
<dbReference type="InterPro" id="IPR002034">
    <property type="entry name" value="AIPM/Hcit_synth_CS"/>
</dbReference>
<dbReference type="PANTHER" id="PTHR42880">
    <property type="entry name" value="HOMOCITRATE SYNTHASE"/>
    <property type="match status" value="1"/>
</dbReference>
<dbReference type="Pfam" id="PF00682">
    <property type="entry name" value="HMGL-like"/>
    <property type="match status" value="1"/>
</dbReference>
<dbReference type="EMBL" id="JAOQNS010000003">
    <property type="protein sequence ID" value="MCW2306870.1"/>
    <property type="molecule type" value="Genomic_DNA"/>
</dbReference>
<dbReference type="Pfam" id="PF22617">
    <property type="entry name" value="HCS_D2"/>
    <property type="match status" value="1"/>
</dbReference>
<keyword evidence="11" id="KW-1185">Reference proteome</keyword>
<dbReference type="SUPFAM" id="SSF51569">
    <property type="entry name" value="Aldolase"/>
    <property type="match status" value="1"/>
</dbReference>
<evidence type="ECO:0000256" key="4">
    <source>
        <dbReference type="ARBA" id="ARBA00020735"/>
    </source>
</evidence>
<evidence type="ECO:0000256" key="2">
    <source>
        <dbReference type="ARBA" id="ARBA00006154"/>
    </source>
</evidence>
<dbReference type="Proteomes" id="UP001209755">
    <property type="component" value="Unassembled WGS sequence"/>
</dbReference>
<dbReference type="PROSITE" id="PS50991">
    <property type="entry name" value="PYR_CT"/>
    <property type="match status" value="1"/>
</dbReference>
<protein>
    <recommendedName>
        <fullName evidence="4 8">Homocitrate synthase</fullName>
        <ecNumber evidence="3 8">2.3.3.14</ecNumber>
    </recommendedName>
</protein>
<accession>A0ABT3H8Z6</accession>
<comment type="function">
    <text evidence="1 8">This protein is a Fe-Mo-cofactor biosynthetic component.</text>
</comment>
<sequence length="381" mass="40915">MAHTPVIIDDTTLRDGEQTAGVAFTTEEKLEIATRLDRLGVPELEVGIPAMGPAERETIRAIADLGLAADLLVWCRMAPADLAAAEGLGVSIIDLSIPVSDQQIRHKLGRDRDEVLKRIADMVPKALDAGFEVCIGGEDSSRADIEFLLQVLDAAAKAGARRFRFADTVGILEPFATAAIFQRLRAATDLELEMHAHDDFGLATANSLAAAQHGATHVNTTVNGLGERAGNAPLEEFVMGMKHLYQRDTGVALAEFSALSDLVAQASGRPVPLQKSIIGTAVYTHEAGIHVDGLLKNPLNYQGLDPAEIGRCHEVVLGKHSGTRAVQHAFDGLGVPLTRDEAETVLARIRTFAETRKRSPTPLDLLDMHRDASRDITVEIG</sequence>
<dbReference type="RefSeq" id="WP_264600534.1">
    <property type="nucleotide sequence ID" value="NZ_JAOQNS010000003.1"/>
</dbReference>
<evidence type="ECO:0000256" key="1">
    <source>
        <dbReference type="ARBA" id="ARBA00003050"/>
    </source>
</evidence>
<evidence type="ECO:0000256" key="3">
    <source>
        <dbReference type="ARBA" id="ARBA00012974"/>
    </source>
</evidence>
<evidence type="ECO:0000259" key="9">
    <source>
        <dbReference type="PROSITE" id="PS50991"/>
    </source>
</evidence>
<evidence type="ECO:0000313" key="10">
    <source>
        <dbReference type="EMBL" id="MCW2306870.1"/>
    </source>
</evidence>
<keyword evidence="8" id="KW-0535">Nitrogen fixation</keyword>
<organism evidence="10 11">
    <name type="scientific">Rhodobium gokarnense</name>
    <dbReference type="NCBI Taxonomy" id="364296"/>
    <lineage>
        <taxon>Bacteria</taxon>
        <taxon>Pseudomonadati</taxon>
        <taxon>Pseudomonadota</taxon>
        <taxon>Alphaproteobacteria</taxon>
        <taxon>Hyphomicrobiales</taxon>
        <taxon>Rhodobiaceae</taxon>
        <taxon>Rhodobium</taxon>
    </lineage>
</organism>
<reference evidence="11" key="1">
    <citation type="submission" date="2023-07" db="EMBL/GenBank/DDBJ databases">
        <title>Genome sequencing of Purple Non-Sulfur Bacteria from various extreme environments.</title>
        <authorList>
            <person name="Mayer M."/>
        </authorList>
    </citation>
    <scope>NUCLEOTIDE SEQUENCE [LARGE SCALE GENOMIC DNA]</scope>
    <source>
        <strain evidence="11">DSM 17935</strain>
    </source>
</reference>
<dbReference type="GO" id="GO:0004410">
    <property type="term" value="F:homocitrate synthase activity"/>
    <property type="evidence" value="ECO:0007669"/>
    <property type="project" value="UniProtKB-EC"/>
</dbReference>
<comment type="catalytic activity">
    <reaction evidence="6 8">
        <text>acetyl-CoA + 2-oxoglutarate + H2O = (2R)-homocitrate + CoA + H(+)</text>
        <dbReference type="Rhea" id="RHEA:12929"/>
        <dbReference type="ChEBI" id="CHEBI:15377"/>
        <dbReference type="ChEBI" id="CHEBI:15378"/>
        <dbReference type="ChEBI" id="CHEBI:16810"/>
        <dbReference type="ChEBI" id="CHEBI:57287"/>
        <dbReference type="ChEBI" id="CHEBI:57288"/>
        <dbReference type="ChEBI" id="CHEBI:58884"/>
        <dbReference type="EC" id="2.3.3.14"/>
    </reaction>
</comment>
<dbReference type="InterPro" id="IPR000891">
    <property type="entry name" value="PYR_CT"/>
</dbReference>
<name>A0ABT3H8Z6_9HYPH</name>
<dbReference type="PANTHER" id="PTHR42880:SF1">
    <property type="entry name" value="ISOPROPYLMALATE_HOMOCITRATE_CITRAMALATE SYNTHASE FAMILY PROTEIN"/>
    <property type="match status" value="1"/>
</dbReference>
<dbReference type="Gene3D" id="3.20.20.70">
    <property type="entry name" value="Aldolase class I"/>
    <property type="match status" value="1"/>
</dbReference>
<keyword evidence="10" id="KW-0012">Acyltransferase</keyword>
<evidence type="ECO:0000256" key="5">
    <source>
        <dbReference type="ARBA" id="ARBA00022679"/>
    </source>
</evidence>
<evidence type="ECO:0000256" key="8">
    <source>
        <dbReference type="RuleBase" id="RU367143"/>
    </source>
</evidence>
<gene>
    <name evidence="10" type="ORF">M2319_001192</name>
</gene>
<evidence type="ECO:0000313" key="11">
    <source>
        <dbReference type="Proteomes" id="UP001209755"/>
    </source>
</evidence>
<dbReference type="CDD" id="cd07939">
    <property type="entry name" value="DRE_TIM_NifV"/>
    <property type="match status" value="1"/>
</dbReference>
<dbReference type="InterPro" id="IPR013785">
    <property type="entry name" value="Aldolase_TIM"/>
</dbReference>
<comment type="caution">
    <text evidence="10">The sequence shown here is derived from an EMBL/GenBank/DDBJ whole genome shotgun (WGS) entry which is preliminary data.</text>
</comment>
<dbReference type="InterPro" id="IPR013477">
    <property type="entry name" value="NifV/FrbC"/>
</dbReference>
<feature type="domain" description="Pyruvate carboxyltransferase" evidence="9">
    <location>
        <begin position="6"/>
        <end position="257"/>
    </location>
</feature>
<dbReference type="PROSITE" id="PS00815">
    <property type="entry name" value="AIPM_HOMOCIT_SYNTH_1"/>
    <property type="match status" value="1"/>
</dbReference>
<dbReference type="Gene3D" id="1.10.238.260">
    <property type="match status" value="1"/>
</dbReference>